<evidence type="ECO:0000256" key="1">
    <source>
        <dbReference type="SAM" id="SignalP"/>
    </source>
</evidence>
<dbReference type="OrthoDB" id="9810895at2"/>
<evidence type="ECO:0008006" key="4">
    <source>
        <dbReference type="Google" id="ProtNLM"/>
    </source>
</evidence>
<evidence type="ECO:0000313" key="3">
    <source>
        <dbReference type="Proteomes" id="UP000199377"/>
    </source>
</evidence>
<gene>
    <name evidence="2" type="ORF">SAMN05216258_11059</name>
</gene>
<dbReference type="AlphaFoldDB" id="A0A1I3LJC4"/>
<keyword evidence="3" id="KW-1185">Reference proteome</keyword>
<sequence>MRTILSAAAIALAASPVVAQPQCAPRPIVVEALAQKFGEHRIGMGIQNGARVVEVFVNAETGSFTVLSTSLAGLSCIVAGGEGWSPDPLPVEGQAL</sequence>
<keyword evidence="1" id="KW-0732">Signal</keyword>
<name>A0A1I3LJC4_9RHOB</name>
<organism evidence="2 3">
    <name type="scientific">Albimonas pacifica</name>
    <dbReference type="NCBI Taxonomy" id="1114924"/>
    <lineage>
        <taxon>Bacteria</taxon>
        <taxon>Pseudomonadati</taxon>
        <taxon>Pseudomonadota</taxon>
        <taxon>Alphaproteobacteria</taxon>
        <taxon>Rhodobacterales</taxon>
        <taxon>Paracoccaceae</taxon>
        <taxon>Albimonas</taxon>
    </lineage>
</organism>
<feature type="chain" id="PRO_5011475901" description="Peptidase propeptide and YPEB domain-containing protein" evidence="1">
    <location>
        <begin position="20"/>
        <end position="96"/>
    </location>
</feature>
<accession>A0A1I3LJC4</accession>
<dbReference type="RefSeq" id="WP_092863167.1">
    <property type="nucleotide sequence ID" value="NZ_FOQH01000010.1"/>
</dbReference>
<reference evidence="2 3" key="1">
    <citation type="submission" date="2016-10" db="EMBL/GenBank/DDBJ databases">
        <authorList>
            <person name="de Groot N.N."/>
        </authorList>
    </citation>
    <scope>NUCLEOTIDE SEQUENCE [LARGE SCALE GENOMIC DNA]</scope>
    <source>
        <strain evidence="2 3">CGMCC 1.11030</strain>
    </source>
</reference>
<dbReference type="Proteomes" id="UP000199377">
    <property type="component" value="Unassembled WGS sequence"/>
</dbReference>
<dbReference type="EMBL" id="FOQH01000010">
    <property type="protein sequence ID" value="SFI84854.1"/>
    <property type="molecule type" value="Genomic_DNA"/>
</dbReference>
<evidence type="ECO:0000313" key="2">
    <source>
        <dbReference type="EMBL" id="SFI84854.1"/>
    </source>
</evidence>
<dbReference type="STRING" id="1114924.SAMN05216258_11059"/>
<feature type="signal peptide" evidence="1">
    <location>
        <begin position="1"/>
        <end position="19"/>
    </location>
</feature>
<proteinExistence type="predicted"/>
<protein>
    <recommendedName>
        <fullName evidence="4">Peptidase propeptide and YPEB domain-containing protein</fullName>
    </recommendedName>
</protein>